<evidence type="ECO:0000256" key="1">
    <source>
        <dbReference type="SAM" id="Phobius"/>
    </source>
</evidence>
<reference evidence="2" key="1">
    <citation type="submission" date="2014-05" db="EMBL/GenBank/DDBJ databases">
        <authorList>
            <person name="Chronopoulou M."/>
        </authorList>
    </citation>
    <scope>NUCLEOTIDE SEQUENCE</scope>
    <source>
        <tissue evidence="2">Whole organism</tissue>
    </source>
</reference>
<accession>A0A0K2V1S9</accession>
<proteinExistence type="predicted"/>
<keyword evidence="1" id="KW-1133">Transmembrane helix</keyword>
<organism evidence="2">
    <name type="scientific">Lepeophtheirus salmonis</name>
    <name type="common">Salmon louse</name>
    <name type="synonym">Caligus salmonis</name>
    <dbReference type="NCBI Taxonomy" id="72036"/>
    <lineage>
        <taxon>Eukaryota</taxon>
        <taxon>Metazoa</taxon>
        <taxon>Ecdysozoa</taxon>
        <taxon>Arthropoda</taxon>
        <taxon>Crustacea</taxon>
        <taxon>Multicrustacea</taxon>
        <taxon>Hexanauplia</taxon>
        <taxon>Copepoda</taxon>
        <taxon>Siphonostomatoida</taxon>
        <taxon>Caligidae</taxon>
        <taxon>Lepeophtheirus</taxon>
    </lineage>
</organism>
<name>A0A0K2V1S9_LEPSM</name>
<dbReference type="AlphaFoldDB" id="A0A0K2V1S9"/>
<feature type="transmembrane region" description="Helical" evidence="1">
    <location>
        <begin position="37"/>
        <end position="62"/>
    </location>
</feature>
<keyword evidence="1" id="KW-0472">Membrane</keyword>
<protein>
    <submittedName>
        <fullName evidence="2">Uncharacterized protein</fullName>
    </submittedName>
</protein>
<sequence>MSDFSVKYIKNTEGLLLMKRSRVPFQRRSCGWRLRTLTFSLCSSLGLSVNYSLVLWSSLVLICRSIR</sequence>
<evidence type="ECO:0000313" key="2">
    <source>
        <dbReference type="EMBL" id="CDW44458.1"/>
    </source>
</evidence>
<keyword evidence="1" id="KW-0812">Transmembrane</keyword>
<dbReference type="EMBL" id="HACA01027097">
    <property type="protein sequence ID" value="CDW44458.1"/>
    <property type="molecule type" value="Transcribed_RNA"/>
</dbReference>